<name>A0ABY8R4H7_PARBF</name>
<organism evidence="3 4">
    <name type="scientific">Paraclostridium bifermentans</name>
    <name type="common">Clostridium bifermentans</name>
    <dbReference type="NCBI Taxonomy" id="1490"/>
    <lineage>
        <taxon>Bacteria</taxon>
        <taxon>Bacillati</taxon>
        <taxon>Bacillota</taxon>
        <taxon>Clostridia</taxon>
        <taxon>Peptostreptococcales</taxon>
        <taxon>Peptostreptococcaceae</taxon>
        <taxon>Paraclostridium</taxon>
    </lineage>
</organism>
<evidence type="ECO:0000313" key="4">
    <source>
        <dbReference type="Proteomes" id="UP001239169"/>
    </source>
</evidence>
<feature type="domain" description="Glycosyl transferase family 1" evidence="2">
    <location>
        <begin position="140"/>
        <end position="285"/>
    </location>
</feature>
<keyword evidence="4" id="KW-1185">Reference proteome</keyword>
<reference evidence="3 4" key="1">
    <citation type="submission" date="2023-04" db="EMBL/GenBank/DDBJ databases">
        <title>Bacteria Genome Submission.</title>
        <authorList>
            <person name="Isaac P."/>
        </authorList>
    </citation>
    <scope>NUCLEOTIDE SEQUENCE [LARGE SCALE GENOMIC DNA]</scope>
    <source>
        <strain evidence="3 4">SampleS7P1</strain>
    </source>
</reference>
<dbReference type="EC" id="2.4.-.-" evidence="3"/>
<accession>A0ABY8R4H7</accession>
<dbReference type="CDD" id="cd03801">
    <property type="entry name" value="GT4_PimA-like"/>
    <property type="match status" value="1"/>
</dbReference>
<proteinExistence type="predicted"/>
<protein>
    <submittedName>
        <fullName evidence="3">Glycosyltransferase family 4 protein</fullName>
        <ecNumber evidence="3">2.4.-.-</ecNumber>
    </submittedName>
</protein>
<dbReference type="PANTHER" id="PTHR46401:SF2">
    <property type="entry name" value="GLYCOSYLTRANSFERASE WBBK-RELATED"/>
    <property type="match status" value="1"/>
</dbReference>
<evidence type="ECO:0000259" key="2">
    <source>
        <dbReference type="Pfam" id="PF00534"/>
    </source>
</evidence>
<evidence type="ECO:0000313" key="3">
    <source>
        <dbReference type="EMBL" id="WGX75938.1"/>
    </source>
</evidence>
<keyword evidence="1 3" id="KW-0808">Transferase</keyword>
<evidence type="ECO:0000256" key="1">
    <source>
        <dbReference type="ARBA" id="ARBA00022679"/>
    </source>
</evidence>
<keyword evidence="3" id="KW-0328">Glycosyltransferase</keyword>
<dbReference type="PANTHER" id="PTHR46401">
    <property type="entry name" value="GLYCOSYLTRANSFERASE WBBK-RELATED"/>
    <property type="match status" value="1"/>
</dbReference>
<sequence length="313" mass="35389">MKVLYLGDFIKENGPSMVDINLTNKLGDQVLRVQINKNLKKALSEILSCDIINVSGVSVKGALYSLIAKLCGKKVTYIMHGGLEIEKRYREVPKDRIICEKITIACAKKIICVSEKFEEIIKNTYDLKKTTYINNGVELKFKDKLNNNIDENLILTVGGGRKEKGILNICKAISCLNDKKVKLIVVGEDGPDTESIKTYDFVEYKGFVDNKELIKLMEQSNIFIQNSLYEPFGIAPLEAISSGCKVILSENIGAPIKQINEFVVKHDDIESISKSIDKLLKNRNIQNIDQSFIDNLTWENSAKRYIELWKSMI</sequence>
<dbReference type="EMBL" id="CP124685">
    <property type="protein sequence ID" value="WGX75938.1"/>
    <property type="molecule type" value="Genomic_DNA"/>
</dbReference>
<dbReference type="Pfam" id="PF00534">
    <property type="entry name" value="Glycos_transf_1"/>
    <property type="match status" value="1"/>
</dbReference>
<dbReference type="Proteomes" id="UP001239169">
    <property type="component" value="Chromosome"/>
</dbReference>
<gene>
    <name evidence="3" type="ORF">QJS64_19065</name>
</gene>
<dbReference type="SUPFAM" id="SSF53756">
    <property type="entry name" value="UDP-Glycosyltransferase/glycogen phosphorylase"/>
    <property type="match status" value="1"/>
</dbReference>
<dbReference type="GO" id="GO:0016757">
    <property type="term" value="F:glycosyltransferase activity"/>
    <property type="evidence" value="ECO:0007669"/>
    <property type="project" value="UniProtKB-KW"/>
</dbReference>
<dbReference type="Gene3D" id="3.40.50.2000">
    <property type="entry name" value="Glycogen Phosphorylase B"/>
    <property type="match status" value="2"/>
</dbReference>
<dbReference type="InterPro" id="IPR001296">
    <property type="entry name" value="Glyco_trans_1"/>
</dbReference>